<comment type="caution">
    <text evidence="1">The sequence shown here is derived from an EMBL/GenBank/DDBJ whole genome shotgun (WGS) entry which is preliminary data.</text>
</comment>
<evidence type="ECO:0000313" key="1">
    <source>
        <dbReference type="EMBL" id="OGC63287.1"/>
    </source>
</evidence>
<name>A0A1F4W1J3_UNCKA</name>
<accession>A0A1F4W1J3</accession>
<protein>
    <submittedName>
        <fullName evidence="1">Uncharacterized protein</fullName>
    </submittedName>
</protein>
<dbReference type="EMBL" id="MEVT01000007">
    <property type="protein sequence ID" value="OGC63287.1"/>
    <property type="molecule type" value="Genomic_DNA"/>
</dbReference>
<dbReference type="Proteomes" id="UP000176614">
    <property type="component" value="Unassembled WGS sequence"/>
</dbReference>
<proteinExistence type="predicted"/>
<organism evidence="1 2">
    <name type="scientific">candidate division WWE3 bacterium RIFOXYA2_FULL_46_9</name>
    <dbReference type="NCBI Taxonomy" id="1802636"/>
    <lineage>
        <taxon>Bacteria</taxon>
        <taxon>Katanobacteria</taxon>
    </lineage>
</organism>
<reference evidence="1 2" key="1">
    <citation type="journal article" date="2016" name="Nat. Commun.">
        <title>Thousands of microbial genomes shed light on interconnected biogeochemical processes in an aquifer system.</title>
        <authorList>
            <person name="Anantharaman K."/>
            <person name="Brown C.T."/>
            <person name="Hug L.A."/>
            <person name="Sharon I."/>
            <person name="Castelle C.J."/>
            <person name="Probst A.J."/>
            <person name="Thomas B.C."/>
            <person name="Singh A."/>
            <person name="Wilkins M.J."/>
            <person name="Karaoz U."/>
            <person name="Brodie E.L."/>
            <person name="Williams K.H."/>
            <person name="Hubbard S.S."/>
            <person name="Banfield J.F."/>
        </authorList>
    </citation>
    <scope>NUCLEOTIDE SEQUENCE [LARGE SCALE GENOMIC DNA]</scope>
</reference>
<sequence length="91" mass="10822">MFEYQQKERKVAQEIDCPYFRIYLADKFIGCVEITAVSENTLNLRQYNGKRESLEKVRGKLVIVRKGTISYRGYLRYFGGTFYLDLFMDLL</sequence>
<evidence type="ECO:0000313" key="2">
    <source>
        <dbReference type="Proteomes" id="UP000176614"/>
    </source>
</evidence>
<dbReference type="AlphaFoldDB" id="A0A1F4W1J3"/>
<gene>
    <name evidence="1" type="ORF">A2264_02800</name>
</gene>